<evidence type="ECO:0000313" key="2">
    <source>
        <dbReference type="Proteomes" id="UP001431449"/>
    </source>
</evidence>
<gene>
    <name evidence="1" type="ORF">M0G41_01205</name>
</gene>
<evidence type="ECO:0000313" key="1">
    <source>
        <dbReference type="EMBL" id="MCK7592282.1"/>
    </source>
</evidence>
<name>A0ABT0GCL9_9GAMM</name>
<dbReference type="Proteomes" id="UP001431449">
    <property type="component" value="Unassembled WGS sequence"/>
</dbReference>
<accession>A0ABT0GCL9</accession>
<protein>
    <recommendedName>
        <fullName evidence="3">Methyltransferase, FkbM family</fullName>
    </recommendedName>
</protein>
<comment type="caution">
    <text evidence="1">The sequence shown here is derived from an EMBL/GenBank/DDBJ whole genome shotgun (WGS) entry which is preliminary data.</text>
</comment>
<sequence length="245" mass="27350">MSDPIPVLRDRLLSTSGGLQWHATAWRRRAAWAGFVRQVAGWLDAWRPRRDHLVVVGGSAGYTLPTAWLSRFRRITLLEPDPVARCLWRWRRPRAEMGRLDALVAGGLRTLRVHHPDAAVLFANVLGQVPCPGQRRWTETLAADLDGLPWASYHDVFSCVERAATRTPMALPQAGDVETLVAHFWPGLREIELFDHDSLGLGGPGPHAYAPWSLRPGQEHLIEWCVRGDRESSVACPGRSARPAC</sequence>
<organism evidence="1 2">
    <name type="scientific">Pseudomarimonas salicorniae</name>
    <dbReference type="NCBI Taxonomy" id="2933270"/>
    <lineage>
        <taxon>Bacteria</taxon>
        <taxon>Pseudomonadati</taxon>
        <taxon>Pseudomonadota</taxon>
        <taxon>Gammaproteobacteria</taxon>
        <taxon>Lysobacterales</taxon>
        <taxon>Lysobacteraceae</taxon>
        <taxon>Pseudomarimonas</taxon>
    </lineage>
</organism>
<dbReference type="RefSeq" id="WP_248204336.1">
    <property type="nucleotide sequence ID" value="NZ_JALNMH010000001.1"/>
</dbReference>
<keyword evidence="2" id="KW-1185">Reference proteome</keyword>
<evidence type="ECO:0008006" key="3">
    <source>
        <dbReference type="Google" id="ProtNLM"/>
    </source>
</evidence>
<proteinExistence type="predicted"/>
<reference evidence="1" key="1">
    <citation type="submission" date="2022-04" db="EMBL/GenBank/DDBJ databases">
        <title>Lysobacter sp. CAU 1642 isolated from sea sand.</title>
        <authorList>
            <person name="Kim W."/>
        </authorList>
    </citation>
    <scope>NUCLEOTIDE SEQUENCE</scope>
    <source>
        <strain evidence="1">CAU 1642</strain>
    </source>
</reference>
<dbReference type="EMBL" id="JALNMH010000001">
    <property type="protein sequence ID" value="MCK7592282.1"/>
    <property type="molecule type" value="Genomic_DNA"/>
</dbReference>